<keyword evidence="7 9" id="KW-0704">Schiff base</keyword>
<dbReference type="NCBIfam" id="NF009001">
    <property type="entry name" value="PRK12346.1"/>
    <property type="match status" value="1"/>
</dbReference>
<dbReference type="RefSeq" id="WP_212595797.1">
    <property type="nucleotide sequence ID" value="NZ_CP073587.1"/>
</dbReference>
<dbReference type="GO" id="GO:0004801">
    <property type="term" value="F:transaldolase activity"/>
    <property type="evidence" value="ECO:0007669"/>
    <property type="project" value="UniProtKB-EC"/>
</dbReference>
<sequence length="317" mass="34559">MANTLAQLKSMTTIVADTGDIEAIKRYQPEDATTNPSLILKAAQIPEYAGLIDNAIAWAKTQSSDKAQQLEDAADKLAVNIGVEILKLVPGKVSTEVDARLSFDKTASIAKAQKLIKLYQEAGIDKSRILIKLASTWEGVCAAKQLEQSGINCNLTLLFSFAQARACAEAGVFLISPFVGRILDWYKKSTGSDYSASEDPGVLSVTKIYEYYKRHGYNTVVMGASFRNTGEIIELAGCDRLTIGPSLLEELANSDVVISRKLRPADDTQPAPAPMTEAEFRWVFNEDAMAVEKLAEGIRNFAIDQDKLEAMLKAKLA</sequence>
<dbReference type="InterPro" id="IPR001585">
    <property type="entry name" value="TAL/FSA"/>
</dbReference>
<dbReference type="InterPro" id="IPR013785">
    <property type="entry name" value="Aldolase_TIM"/>
</dbReference>
<evidence type="ECO:0000256" key="6">
    <source>
        <dbReference type="ARBA" id="ARBA00023126"/>
    </source>
</evidence>
<keyword evidence="5 9" id="KW-0808">Transferase</keyword>
<comment type="pathway">
    <text evidence="2 9 10">Carbohydrate degradation; pentose phosphate pathway; D-glyceraldehyde 3-phosphate and beta-D-fructose 6-phosphate from D-ribose 5-phosphate and D-xylulose 5-phosphate (non-oxidative stage): step 2/3.</text>
</comment>
<accession>A0ABX7YWC4</accession>
<evidence type="ECO:0000313" key="11">
    <source>
        <dbReference type="EMBL" id="QUN06788.1"/>
    </source>
</evidence>
<dbReference type="CDD" id="cd00957">
    <property type="entry name" value="Transaldolase_TalAB"/>
    <property type="match status" value="1"/>
</dbReference>
<comment type="catalytic activity">
    <reaction evidence="8 9 10">
        <text>D-sedoheptulose 7-phosphate + D-glyceraldehyde 3-phosphate = D-erythrose 4-phosphate + beta-D-fructose 6-phosphate</text>
        <dbReference type="Rhea" id="RHEA:17053"/>
        <dbReference type="ChEBI" id="CHEBI:16897"/>
        <dbReference type="ChEBI" id="CHEBI:57483"/>
        <dbReference type="ChEBI" id="CHEBI:57634"/>
        <dbReference type="ChEBI" id="CHEBI:59776"/>
        <dbReference type="EC" id="2.2.1.2"/>
    </reaction>
</comment>
<comment type="function">
    <text evidence="1 9 10">Transaldolase is important for the balance of metabolites in the pentose-phosphate pathway.</text>
</comment>
<dbReference type="InterPro" id="IPR004730">
    <property type="entry name" value="Transaldolase_1"/>
</dbReference>
<dbReference type="PROSITE" id="PS01054">
    <property type="entry name" value="TRANSALDOLASE_1"/>
    <property type="match status" value="1"/>
</dbReference>
<evidence type="ECO:0000256" key="3">
    <source>
        <dbReference type="ARBA" id="ARBA00008012"/>
    </source>
</evidence>
<dbReference type="Pfam" id="PF00923">
    <property type="entry name" value="TAL_FSA"/>
    <property type="match status" value="1"/>
</dbReference>
<reference evidence="11 12" key="1">
    <citation type="submission" date="2021-04" db="EMBL/GenBank/DDBJ databases">
        <title>Novel species identification of genus Shewanella.</title>
        <authorList>
            <person name="Liu G."/>
        </authorList>
    </citation>
    <scope>NUCLEOTIDE SEQUENCE [LARGE SCALE GENOMIC DNA]</scope>
    <source>
        <strain evidence="11 12">FJAT-54481</strain>
    </source>
</reference>
<evidence type="ECO:0000256" key="7">
    <source>
        <dbReference type="ARBA" id="ARBA00023270"/>
    </source>
</evidence>
<dbReference type="EMBL" id="CP073587">
    <property type="protein sequence ID" value="QUN06788.1"/>
    <property type="molecule type" value="Genomic_DNA"/>
</dbReference>
<gene>
    <name evidence="9 11" type="primary">tal</name>
    <name evidence="11" type="ORF">KDN34_04880</name>
</gene>
<evidence type="ECO:0000256" key="2">
    <source>
        <dbReference type="ARBA" id="ARBA00004857"/>
    </source>
</evidence>
<dbReference type="HAMAP" id="MF_00492">
    <property type="entry name" value="Transaldolase_1"/>
    <property type="match status" value="1"/>
</dbReference>
<dbReference type="EC" id="2.2.1.2" evidence="4 9"/>
<keyword evidence="9" id="KW-0963">Cytoplasm</keyword>
<protein>
    <recommendedName>
        <fullName evidence="4 9">Transaldolase</fullName>
        <ecNumber evidence="4 9">2.2.1.2</ecNumber>
    </recommendedName>
</protein>
<dbReference type="NCBIfam" id="TIGR00874">
    <property type="entry name" value="talAB"/>
    <property type="match status" value="1"/>
</dbReference>
<evidence type="ECO:0000256" key="9">
    <source>
        <dbReference type="HAMAP-Rule" id="MF_00492"/>
    </source>
</evidence>
<evidence type="ECO:0000256" key="4">
    <source>
        <dbReference type="ARBA" id="ARBA00013151"/>
    </source>
</evidence>
<evidence type="ECO:0000256" key="1">
    <source>
        <dbReference type="ARBA" id="ARBA00003518"/>
    </source>
</evidence>
<dbReference type="Proteomes" id="UP000679575">
    <property type="component" value="Chromosome"/>
</dbReference>
<comment type="subcellular location">
    <subcellularLocation>
        <location evidence="9">Cytoplasm</location>
    </subcellularLocation>
</comment>
<dbReference type="PANTHER" id="PTHR10683:SF18">
    <property type="entry name" value="TRANSALDOLASE"/>
    <property type="match status" value="1"/>
</dbReference>
<dbReference type="PANTHER" id="PTHR10683">
    <property type="entry name" value="TRANSALDOLASE"/>
    <property type="match status" value="1"/>
</dbReference>
<comment type="similarity">
    <text evidence="3 9 10">Belongs to the transaldolase family. Type 1 subfamily.</text>
</comment>
<evidence type="ECO:0000256" key="8">
    <source>
        <dbReference type="ARBA" id="ARBA00048810"/>
    </source>
</evidence>
<dbReference type="Gene3D" id="3.20.20.70">
    <property type="entry name" value="Aldolase class I"/>
    <property type="match status" value="1"/>
</dbReference>
<keyword evidence="6 9" id="KW-0570">Pentose shunt</keyword>
<keyword evidence="12" id="KW-1185">Reference proteome</keyword>
<evidence type="ECO:0000256" key="10">
    <source>
        <dbReference type="RuleBase" id="RU004155"/>
    </source>
</evidence>
<name>A0ABX7YWC4_9GAMM</name>
<proteinExistence type="inferred from homology"/>
<evidence type="ECO:0000256" key="5">
    <source>
        <dbReference type="ARBA" id="ARBA00022679"/>
    </source>
</evidence>
<evidence type="ECO:0000313" key="12">
    <source>
        <dbReference type="Proteomes" id="UP000679575"/>
    </source>
</evidence>
<dbReference type="InterPro" id="IPR018225">
    <property type="entry name" value="Transaldolase_AS"/>
</dbReference>
<dbReference type="PROSITE" id="PS00958">
    <property type="entry name" value="TRANSALDOLASE_2"/>
    <property type="match status" value="1"/>
</dbReference>
<organism evidence="11 12">
    <name type="scientific">Shewanella yunxiaonensis</name>
    <dbReference type="NCBI Taxonomy" id="2829809"/>
    <lineage>
        <taxon>Bacteria</taxon>
        <taxon>Pseudomonadati</taxon>
        <taxon>Pseudomonadota</taxon>
        <taxon>Gammaproteobacteria</taxon>
        <taxon>Alteromonadales</taxon>
        <taxon>Shewanellaceae</taxon>
        <taxon>Shewanella</taxon>
    </lineage>
</organism>
<dbReference type="SUPFAM" id="SSF51569">
    <property type="entry name" value="Aldolase"/>
    <property type="match status" value="1"/>
</dbReference>
<feature type="active site" description="Schiff-base intermediate with substrate" evidence="9">
    <location>
        <position position="132"/>
    </location>
</feature>